<organism evidence="11 12">
    <name type="scientific">Colocasia esculenta</name>
    <name type="common">Wild taro</name>
    <name type="synonym">Arum esculentum</name>
    <dbReference type="NCBI Taxonomy" id="4460"/>
    <lineage>
        <taxon>Eukaryota</taxon>
        <taxon>Viridiplantae</taxon>
        <taxon>Streptophyta</taxon>
        <taxon>Embryophyta</taxon>
        <taxon>Tracheophyta</taxon>
        <taxon>Spermatophyta</taxon>
        <taxon>Magnoliopsida</taxon>
        <taxon>Liliopsida</taxon>
        <taxon>Araceae</taxon>
        <taxon>Aroideae</taxon>
        <taxon>Colocasieae</taxon>
        <taxon>Colocasia</taxon>
    </lineage>
</organism>
<evidence type="ECO:0000256" key="5">
    <source>
        <dbReference type="ARBA" id="ARBA00022821"/>
    </source>
</evidence>
<dbReference type="InterPro" id="IPR027417">
    <property type="entry name" value="P-loop_NTPase"/>
</dbReference>
<dbReference type="GO" id="GO:0051707">
    <property type="term" value="P:response to other organism"/>
    <property type="evidence" value="ECO:0007669"/>
    <property type="project" value="UniProtKB-ARBA"/>
</dbReference>
<comment type="caution">
    <text evidence="11">The sequence shown here is derived from an EMBL/GenBank/DDBJ whole genome shotgun (WGS) entry which is preliminary data.</text>
</comment>
<dbReference type="Pfam" id="PF23559">
    <property type="entry name" value="WHD_DRP"/>
    <property type="match status" value="1"/>
</dbReference>
<sequence>MALEARNGGLPAYAGTGLELAVRELKQVCRVPKEMQRLITTMDRMKAVMKDAEQKQIGSHEVRLWFQEAKQVLLDAEDMIDEFATDAAVQLKGAHTDSIPTIRSMVSGWLNQLLMTRAAKLRIRKISSRFDRLQPQTAMLGLQISIGEGRRVELSTRRETSSLLPGETSVIGRDREKKHVIDMLFSSTQVVESSSNIKGFSVLPIVGMGGIGKTTLAQLVFNDQDVKQHFAELMMWVCVSNDFDPKRLTREMLEAAFAFKGKHEQYQVTNWDSMQRRLLQEVEGKTFLLVLDDVWEAEQDRWEELFKPLHFGKQGSKVLVTARSRVFVDKILGRMDAPMELEGLSDADIWSLFKRYALRGVIDAHGTISAEYSDLEPIGRSIVQRLKGSPLAARTIGSLLNNELDVQHWKGVLESEFWSLEQGEGGILPALQLSYQYLCGDMKQCFAYCSLFPKDYRFSRDKLVQSWEAQSFFRRGTGARMVKMGSKYFDELLYWSFFDLVSNDYGDYGYVMHDLVHDLAEYVSRDDCYRLEDQKLMEMPDTVRHMSVGVTKSDQIDVKHLCSNEKLRTLLILTRNRSGIQFRMNCDLLEELFLKLKMLRVLGLCDCDIRELPGSIGDLKHLRYIDLEGNDHLHALPESLGNLYNLQVLNLHRCSSLFALPATMSQLVNLGHLRAAYNLVSGINGLEKLTGLEELEVRGTKVRELQGMSMLRDLTVNELKEVKSKEEVLEARLHSMEHLQVLQLDWCYKSDKHSPWQMTFLGRSRDWDGVKELIKPELEEEVLQALRPSDGIKELHIRGYGGVKSPDWMEVPMLASYSSLRSVRLGMCPNWRVLPSSLSQLRHLESLVITSMSEWEEWSCPAPWISGQYPSAQQDPASAMLFFPCLRELEIKCCPKLKELPLVTPALRRLHLERVGASCLRGLWGRGAVETTTSSSHDSPLVSASLTTLHIYSCHNLTSIRGLLQHHLPGLEEVLIKRCYKLVSLPKRGFRHLTSLKRLHLVECPKLIRPLLLGEDGDEEDLILSVTPKDLMTVGCGCNSEKEFNSFCTSSSQSPPTPLPSPLADASTIRAVGGLPSSLEQLTIAGDDNLDHESLSTGLQELTSLKCLTLEHFENLCSLPNLSGLASLKTMEIEQCPSIQLLPTRDLPPSLENLRIYKCPALTGEHRHLDKSLWPEVSHVPSVIIDGYLLK</sequence>
<dbReference type="InterPro" id="IPR032675">
    <property type="entry name" value="LRR_dom_sf"/>
</dbReference>
<dbReference type="EMBL" id="NMUH01001975">
    <property type="protein sequence ID" value="MQL96917.1"/>
    <property type="molecule type" value="Genomic_DNA"/>
</dbReference>
<dbReference type="Gene3D" id="3.40.50.300">
    <property type="entry name" value="P-loop containing nucleotide triphosphate hydrolases"/>
    <property type="match status" value="1"/>
</dbReference>
<gene>
    <name evidence="11" type="ORF">Taro_029590</name>
</gene>
<feature type="domain" description="Disease resistance N-terminal" evidence="8">
    <location>
        <begin position="19"/>
        <end position="89"/>
    </location>
</feature>
<dbReference type="Pfam" id="PF18052">
    <property type="entry name" value="Rx_N"/>
    <property type="match status" value="1"/>
</dbReference>
<accession>A0A843VRL9</accession>
<feature type="domain" description="Disease resistance protein winged helix" evidence="9">
    <location>
        <begin position="451"/>
        <end position="520"/>
    </location>
</feature>
<keyword evidence="2" id="KW-0433">Leucine-rich repeat</keyword>
<dbReference type="InterPro" id="IPR042197">
    <property type="entry name" value="Apaf_helical"/>
</dbReference>
<keyword evidence="5" id="KW-0611">Plant defense</keyword>
<keyword evidence="6" id="KW-0067">ATP-binding</keyword>
<evidence type="ECO:0000259" key="8">
    <source>
        <dbReference type="Pfam" id="PF18052"/>
    </source>
</evidence>
<dbReference type="GO" id="GO:0006952">
    <property type="term" value="P:defense response"/>
    <property type="evidence" value="ECO:0007669"/>
    <property type="project" value="UniProtKB-KW"/>
</dbReference>
<dbReference type="InterPro" id="IPR036388">
    <property type="entry name" value="WH-like_DNA-bd_sf"/>
</dbReference>
<dbReference type="PRINTS" id="PR00364">
    <property type="entry name" value="DISEASERSIST"/>
</dbReference>
<evidence type="ECO:0000256" key="4">
    <source>
        <dbReference type="ARBA" id="ARBA00022741"/>
    </source>
</evidence>
<feature type="domain" description="NB-ARC" evidence="7">
    <location>
        <begin position="197"/>
        <end position="358"/>
    </location>
</feature>
<dbReference type="Proteomes" id="UP000652761">
    <property type="component" value="Unassembled WGS sequence"/>
</dbReference>
<dbReference type="Gene3D" id="3.80.10.10">
    <property type="entry name" value="Ribonuclease Inhibitor"/>
    <property type="match status" value="4"/>
</dbReference>
<dbReference type="InterPro" id="IPR058922">
    <property type="entry name" value="WHD_DRP"/>
</dbReference>
<dbReference type="SUPFAM" id="SSF52058">
    <property type="entry name" value="L domain-like"/>
    <property type="match status" value="1"/>
</dbReference>
<evidence type="ECO:0000313" key="12">
    <source>
        <dbReference type="Proteomes" id="UP000652761"/>
    </source>
</evidence>
<evidence type="ECO:0000259" key="9">
    <source>
        <dbReference type="Pfam" id="PF23559"/>
    </source>
</evidence>
<keyword evidence="3" id="KW-0677">Repeat</keyword>
<feature type="domain" description="R13L1/DRL21-like LRR repeat region" evidence="10">
    <location>
        <begin position="703"/>
        <end position="852"/>
    </location>
</feature>
<dbReference type="GO" id="GO:0005524">
    <property type="term" value="F:ATP binding"/>
    <property type="evidence" value="ECO:0007669"/>
    <property type="project" value="UniProtKB-KW"/>
</dbReference>
<evidence type="ECO:0000256" key="2">
    <source>
        <dbReference type="ARBA" id="ARBA00022614"/>
    </source>
</evidence>
<evidence type="ECO:0000259" key="10">
    <source>
        <dbReference type="Pfam" id="PF25019"/>
    </source>
</evidence>
<dbReference type="Pfam" id="PF25019">
    <property type="entry name" value="LRR_R13L1-DRL21"/>
    <property type="match status" value="1"/>
</dbReference>
<dbReference type="OrthoDB" id="775811at2759"/>
<dbReference type="InterPro" id="IPR041118">
    <property type="entry name" value="Rx_N"/>
</dbReference>
<reference evidence="11" key="1">
    <citation type="submission" date="2017-07" db="EMBL/GenBank/DDBJ databases">
        <title>Taro Niue Genome Assembly and Annotation.</title>
        <authorList>
            <person name="Atibalentja N."/>
            <person name="Keating K."/>
            <person name="Fields C.J."/>
        </authorList>
    </citation>
    <scope>NUCLEOTIDE SEQUENCE</scope>
    <source>
        <strain evidence="11">Niue_2</strain>
        <tissue evidence="11">Leaf</tissue>
    </source>
</reference>
<evidence type="ECO:0000313" key="11">
    <source>
        <dbReference type="EMBL" id="MQL96917.1"/>
    </source>
</evidence>
<evidence type="ECO:0000256" key="6">
    <source>
        <dbReference type="ARBA" id="ARBA00022840"/>
    </source>
</evidence>
<dbReference type="PANTHER" id="PTHR36766">
    <property type="entry name" value="PLANT BROAD-SPECTRUM MILDEW RESISTANCE PROTEIN RPW8"/>
    <property type="match status" value="1"/>
</dbReference>
<evidence type="ECO:0000256" key="3">
    <source>
        <dbReference type="ARBA" id="ARBA00022737"/>
    </source>
</evidence>
<proteinExistence type="inferred from homology"/>
<dbReference type="GO" id="GO:0043531">
    <property type="term" value="F:ADP binding"/>
    <property type="evidence" value="ECO:0007669"/>
    <property type="project" value="InterPro"/>
</dbReference>
<keyword evidence="12" id="KW-1185">Reference proteome</keyword>
<evidence type="ECO:0000256" key="1">
    <source>
        <dbReference type="ARBA" id="ARBA00008894"/>
    </source>
</evidence>
<dbReference type="Pfam" id="PF00931">
    <property type="entry name" value="NB-ARC"/>
    <property type="match status" value="1"/>
</dbReference>
<comment type="similarity">
    <text evidence="1">Belongs to the disease resistance NB-LRR family.</text>
</comment>
<evidence type="ECO:0000259" key="7">
    <source>
        <dbReference type="Pfam" id="PF00931"/>
    </source>
</evidence>
<dbReference type="InterPro" id="IPR002182">
    <property type="entry name" value="NB-ARC"/>
</dbReference>
<keyword evidence="4" id="KW-0547">Nucleotide-binding</keyword>
<dbReference type="Gene3D" id="1.10.10.10">
    <property type="entry name" value="Winged helix-like DNA-binding domain superfamily/Winged helix DNA-binding domain"/>
    <property type="match status" value="1"/>
</dbReference>
<dbReference type="PANTHER" id="PTHR36766:SF40">
    <property type="entry name" value="DISEASE RESISTANCE PROTEIN RGA3"/>
    <property type="match status" value="1"/>
</dbReference>
<dbReference type="SUPFAM" id="SSF52047">
    <property type="entry name" value="RNI-like"/>
    <property type="match status" value="1"/>
</dbReference>
<dbReference type="Gene3D" id="1.10.8.430">
    <property type="entry name" value="Helical domain of apoptotic protease-activating factors"/>
    <property type="match status" value="1"/>
</dbReference>
<dbReference type="InterPro" id="IPR056789">
    <property type="entry name" value="LRR_R13L1-DRL21"/>
</dbReference>
<dbReference type="AlphaFoldDB" id="A0A843VRL9"/>
<name>A0A843VRL9_COLES</name>
<dbReference type="SUPFAM" id="SSF52540">
    <property type="entry name" value="P-loop containing nucleoside triphosphate hydrolases"/>
    <property type="match status" value="1"/>
</dbReference>
<dbReference type="Gene3D" id="1.20.5.4130">
    <property type="match status" value="1"/>
</dbReference>
<protein>
    <submittedName>
        <fullName evidence="11">Uncharacterized protein</fullName>
    </submittedName>
</protein>